<dbReference type="EMBL" id="JAADJU010000006">
    <property type="protein sequence ID" value="NMP27875.1"/>
    <property type="molecule type" value="Genomic_DNA"/>
</dbReference>
<evidence type="ECO:0000313" key="2">
    <source>
        <dbReference type="Proteomes" id="UP000585363"/>
    </source>
</evidence>
<reference evidence="1 2" key="2">
    <citation type="submission" date="2020-06" db="EMBL/GenBank/DDBJ databases">
        <title>Polyphasic characterization of a Rahnella strain isolated from tree sap.</title>
        <authorList>
            <person name="Kim I.S."/>
        </authorList>
    </citation>
    <scope>NUCLEOTIDE SEQUENCE [LARGE SCALE GENOMIC DNA]</scope>
    <source>
        <strain evidence="1 2">SAP-1</strain>
    </source>
</reference>
<dbReference type="GO" id="GO:0016787">
    <property type="term" value="F:hydrolase activity"/>
    <property type="evidence" value="ECO:0007669"/>
    <property type="project" value="UniProtKB-KW"/>
</dbReference>
<keyword evidence="2" id="KW-1185">Reference proteome</keyword>
<dbReference type="AlphaFoldDB" id="A0A848MJK7"/>
<dbReference type="Gene3D" id="3.40.50.1820">
    <property type="entry name" value="alpha/beta hydrolase"/>
    <property type="match status" value="1"/>
</dbReference>
<comment type="caution">
    <text evidence="1">The sequence shown here is derived from an EMBL/GenBank/DDBJ whole genome shotgun (WGS) entry which is preliminary data.</text>
</comment>
<reference evidence="1 2" key="1">
    <citation type="submission" date="2020-01" db="EMBL/GenBank/DDBJ databases">
        <authorList>
            <person name="Lee S.D."/>
        </authorList>
    </citation>
    <scope>NUCLEOTIDE SEQUENCE [LARGE SCALE GENOMIC DNA]</scope>
    <source>
        <strain evidence="1 2">SAP-1</strain>
    </source>
</reference>
<accession>A0A848MJK7</accession>
<dbReference type="Pfam" id="PF06821">
    <property type="entry name" value="Ser_hydrolase"/>
    <property type="match status" value="1"/>
</dbReference>
<gene>
    <name evidence="1" type="ORF">GW590_13505</name>
</gene>
<dbReference type="InterPro" id="IPR010662">
    <property type="entry name" value="RBBP9/YdeN"/>
</dbReference>
<dbReference type="RefSeq" id="WP_169403573.1">
    <property type="nucleotide sequence ID" value="NZ_JAADJU010000006.1"/>
</dbReference>
<organism evidence="1 2">
    <name type="scientific">Rouxiella aceris</name>
    <dbReference type="NCBI Taxonomy" id="2703884"/>
    <lineage>
        <taxon>Bacteria</taxon>
        <taxon>Pseudomonadati</taxon>
        <taxon>Pseudomonadota</taxon>
        <taxon>Gammaproteobacteria</taxon>
        <taxon>Enterobacterales</taxon>
        <taxon>Yersiniaceae</taxon>
        <taxon>Rouxiella</taxon>
    </lineage>
</organism>
<sequence length="185" mass="21049">MSNHDFSLLEHYPVVLVPGIQDSVAEHWQSCWQRRFPHWLRISQRDWQQPDLEGWMLAICRELEGQTPPVLLIGHSFGALSSWAFAQRYPQRVAGVVLVAPAEPQRFELEDEILPEPLSVPGLMFASRSDPLLNFSRAKYWSAAWNCPLIDVGDAGHINAQSGFGEWLHALDCIAEFVQHLPARK</sequence>
<evidence type="ECO:0000313" key="1">
    <source>
        <dbReference type="EMBL" id="NMP27875.1"/>
    </source>
</evidence>
<dbReference type="SUPFAM" id="SSF53474">
    <property type="entry name" value="alpha/beta-Hydrolases"/>
    <property type="match status" value="1"/>
</dbReference>
<protein>
    <submittedName>
        <fullName evidence="1">Alpha/beta hydrolase</fullName>
    </submittedName>
</protein>
<proteinExistence type="predicted"/>
<dbReference type="InterPro" id="IPR029058">
    <property type="entry name" value="AB_hydrolase_fold"/>
</dbReference>
<keyword evidence="1" id="KW-0378">Hydrolase</keyword>
<dbReference type="Proteomes" id="UP000585363">
    <property type="component" value="Unassembled WGS sequence"/>
</dbReference>
<name>A0A848MJK7_9GAMM</name>